<evidence type="ECO:0000313" key="2">
    <source>
        <dbReference type="Proteomes" id="UP001638806"/>
    </source>
</evidence>
<name>A0ACC4E854_PURLI</name>
<organism evidence="1 2">
    <name type="scientific">Purpureocillium lilacinum</name>
    <name type="common">Paecilomyces lilacinus</name>
    <dbReference type="NCBI Taxonomy" id="33203"/>
    <lineage>
        <taxon>Eukaryota</taxon>
        <taxon>Fungi</taxon>
        <taxon>Dikarya</taxon>
        <taxon>Ascomycota</taxon>
        <taxon>Pezizomycotina</taxon>
        <taxon>Sordariomycetes</taxon>
        <taxon>Hypocreomycetidae</taxon>
        <taxon>Hypocreales</taxon>
        <taxon>Ophiocordycipitaceae</taxon>
        <taxon>Purpureocillium</taxon>
    </lineage>
</organism>
<dbReference type="Proteomes" id="UP001638806">
    <property type="component" value="Unassembled WGS sequence"/>
</dbReference>
<evidence type="ECO:0000313" key="1">
    <source>
        <dbReference type="EMBL" id="KAL3963698.1"/>
    </source>
</evidence>
<sequence>MGPILTDADPPMLGQLQAFGLLRRTGSHSRQDSIRLLLDCRLLTGDALHHSRLHLKPIV</sequence>
<dbReference type="EMBL" id="JBGNUJ010000002">
    <property type="protein sequence ID" value="KAL3963698.1"/>
    <property type="molecule type" value="Genomic_DNA"/>
</dbReference>
<proteinExistence type="predicted"/>
<reference evidence="1" key="1">
    <citation type="submission" date="2024-12" db="EMBL/GenBank/DDBJ databases">
        <title>Comparative genomics and development of molecular markers within Purpureocillium lilacinum and among Purpureocillium species.</title>
        <authorList>
            <person name="Yeh Z.-Y."/>
            <person name="Ni N.-T."/>
            <person name="Lo P.-H."/>
            <person name="Mushyakhwo K."/>
            <person name="Lin C.-F."/>
            <person name="Nai Y.-S."/>
        </authorList>
    </citation>
    <scope>NUCLEOTIDE SEQUENCE</scope>
    <source>
        <strain evidence="1">NCHU-NPUST-175</strain>
    </source>
</reference>
<keyword evidence="2" id="KW-1185">Reference proteome</keyword>
<accession>A0ACC4E854</accession>
<comment type="caution">
    <text evidence="1">The sequence shown here is derived from an EMBL/GenBank/DDBJ whole genome shotgun (WGS) entry which is preliminary data.</text>
</comment>
<protein>
    <submittedName>
        <fullName evidence="1">Uncharacterized protein</fullName>
    </submittedName>
</protein>
<gene>
    <name evidence="1" type="ORF">ACCO45_000702</name>
</gene>